<accession>A0ABW3QJV2</accession>
<organism evidence="1 2">
    <name type="scientific">Larkinella insperata</name>
    <dbReference type="NCBI Taxonomy" id="332158"/>
    <lineage>
        <taxon>Bacteria</taxon>
        <taxon>Pseudomonadati</taxon>
        <taxon>Bacteroidota</taxon>
        <taxon>Cytophagia</taxon>
        <taxon>Cytophagales</taxon>
        <taxon>Spirosomataceae</taxon>
        <taxon>Larkinella</taxon>
    </lineage>
</organism>
<keyword evidence="2" id="KW-1185">Reference proteome</keyword>
<protein>
    <submittedName>
        <fullName evidence="1">Uncharacterized protein</fullName>
    </submittedName>
</protein>
<dbReference type="RefSeq" id="WP_134038383.1">
    <property type="nucleotide sequence ID" value="NZ_JBHTLP010000044.1"/>
</dbReference>
<reference evidence="2" key="1">
    <citation type="journal article" date="2019" name="Int. J. Syst. Evol. Microbiol.">
        <title>The Global Catalogue of Microorganisms (GCM) 10K type strain sequencing project: providing services to taxonomists for standard genome sequencing and annotation.</title>
        <authorList>
            <consortium name="The Broad Institute Genomics Platform"/>
            <consortium name="The Broad Institute Genome Sequencing Center for Infectious Disease"/>
            <person name="Wu L."/>
            <person name="Ma J."/>
        </authorList>
    </citation>
    <scope>NUCLEOTIDE SEQUENCE [LARGE SCALE GENOMIC DNA]</scope>
    <source>
        <strain evidence="2">CCUG 55608</strain>
    </source>
</reference>
<evidence type="ECO:0000313" key="2">
    <source>
        <dbReference type="Proteomes" id="UP001597116"/>
    </source>
</evidence>
<proteinExistence type="predicted"/>
<sequence length="204" mass="22899">MYQITNSQESKRGCGYRKPGGFYFVAGKSSRPCAKLPIEVSICPCCSQGIQFNRGFTWVSSTLIEQQPCRLAGCSDCFPFKVMKRYGIMWIGEKFYKTPAAFSSEAAKMGISKRLPFIPKGFTIGVDWILLAHRKCSFNTPDGLELKPGIFTAFCPEQIDYIVKGDESDEFLQDLYDKGVRLVDVSKREEAQPGNVIPLHPELI</sequence>
<evidence type="ECO:0000313" key="1">
    <source>
        <dbReference type="EMBL" id="MFD1145375.1"/>
    </source>
</evidence>
<name>A0ABW3QJV2_9BACT</name>
<gene>
    <name evidence="1" type="ORF">ACFQ4C_29890</name>
</gene>
<dbReference type="EMBL" id="JBHTLP010000044">
    <property type="protein sequence ID" value="MFD1145375.1"/>
    <property type="molecule type" value="Genomic_DNA"/>
</dbReference>
<comment type="caution">
    <text evidence="1">The sequence shown here is derived from an EMBL/GenBank/DDBJ whole genome shotgun (WGS) entry which is preliminary data.</text>
</comment>
<dbReference type="Proteomes" id="UP001597116">
    <property type="component" value="Unassembled WGS sequence"/>
</dbReference>